<dbReference type="Proteomes" id="UP000414233">
    <property type="component" value="Unassembled WGS sequence"/>
</dbReference>
<proteinExistence type="predicted"/>
<organism evidence="2 3">
    <name type="scientific">Pandoraea terrae</name>
    <dbReference type="NCBI Taxonomy" id="1537710"/>
    <lineage>
        <taxon>Bacteria</taxon>
        <taxon>Pseudomonadati</taxon>
        <taxon>Pseudomonadota</taxon>
        <taxon>Betaproteobacteria</taxon>
        <taxon>Burkholderiales</taxon>
        <taxon>Burkholderiaceae</taxon>
        <taxon>Pandoraea</taxon>
    </lineage>
</organism>
<dbReference type="Pfam" id="PF05258">
    <property type="entry name" value="DciA"/>
    <property type="match status" value="1"/>
</dbReference>
<evidence type="ECO:0000313" key="3">
    <source>
        <dbReference type="Proteomes" id="UP000414233"/>
    </source>
</evidence>
<feature type="region of interest" description="Disordered" evidence="1">
    <location>
        <begin position="1"/>
        <end position="21"/>
    </location>
</feature>
<name>A0A5E4YQ30_9BURK</name>
<gene>
    <name evidence="2" type="ORF">PTE30175_04580</name>
</gene>
<accession>A0A5E4YQ30</accession>
<dbReference type="InterPro" id="IPR007922">
    <property type="entry name" value="DciA-like"/>
</dbReference>
<dbReference type="AlphaFoldDB" id="A0A5E4YQ30"/>
<protein>
    <recommendedName>
        <fullName evidence="4">DUF721 domain-containing protein</fullName>
    </recommendedName>
</protein>
<keyword evidence="3" id="KW-1185">Reference proteome</keyword>
<reference evidence="2 3" key="1">
    <citation type="submission" date="2019-08" db="EMBL/GenBank/DDBJ databases">
        <authorList>
            <person name="Peeters C."/>
        </authorList>
    </citation>
    <scope>NUCLEOTIDE SEQUENCE [LARGE SCALE GENOMIC DNA]</scope>
    <source>
        <strain evidence="2 3">LMG 30175</strain>
    </source>
</reference>
<evidence type="ECO:0000256" key="1">
    <source>
        <dbReference type="SAM" id="MobiDB-lite"/>
    </source>
</evidence>
<dbReference type="EMBL" id="CABPRZ010000026">
    <property type="protein sequence ID" value="VVE50901.1"/>
    <property type="molecule type" value="Genomic_DNA"/>
</dbReference>
<evidence type="ECO:0000313" key="2">
    <source>
        <dbReference type="EMBL" id="VVE50901.1"/>
    </source>
</evidence>
<sequence length="181" mass="19510">MVRRSGPGTLTGTIASDHGPDMKFLKSPRKARPRVARPLTDLLSSADGAGSLLVAAEQLGRLETDVRALLPAPLAGTVRLAPPREGALVFLVTNNAVAARLRQQTPSLIEGLARRGWLIRNIRIRVSIAAPEPAKAPKEARLSRQGLVSLRDLRDQLEPSPLRDALARLVARHSHGGTRKD</sequence>
<evidence type="ECO:0008006" key="4">
    <source>
        <dbReference type="Google" id="ProtNLM"/>
    </source>
</evidence>
<dbReference type="OrthoDB" id="9129954at2"/>